<keyword evidence="4" id="KW-0812">Transmembrane</keyword>
<feature type="transmembrane region" description="Helical" evidence="4">
    <location>
        <begin position="90"/>
        <end position="108"/>
    </location>
</feature>
<feature type="region of interest" description="Disordered" evidence="3">
    <location>
        <begin position="1"/>
        <end position="45"/>
    </location>
</feature>
<feature type="transmembrane region" description="Helical" evidence="4">
    <location>
        <begin position="419"/>
        <end position="440"/>
    </location>
</feature>
<dbReference type="GO" id="GO:0016020">
    <property type="term" value="C:membrane"/>
    <property type="evidence" value="ECO:0007669"/>
    <property type="project" value="UniProtKB-SubCell"/>
</dbReference>
<dbReference type="EMBL" id="FJOG01000001">
    <property type="protein sequence ID" value="CZR50827.1"/>
    <property type="molecule type" value="Genomic_DNA"/>
</dbReference>
<feature type="transmembrane region" description="Helical" evidence="4">
    <location>
        <begin position="216"/>
        <end position="235"/>
    </location>
</feature>
<evidence type="ECO:0000256" key="1">
    <source>
        <dbReference type="ARBA" id="ARBA00004141"/>
    </source>
</evidence>
<feature type="compositionally biased region" description="Polar residues" evidence="3">
    <location>
        <begin position="26"/>
        <end position="42"/>
    </location>
</feature>
<dbReference type="PANTHER" id="PTHR11360:SF130">
    <property type="entry name" value="MAJOR FACILITATOR SUPERFAMILY (MFS) PROFILE DOMAIN-CONTAINING PROTEIN-RELATED"/>
    <property type="match status" value="1"/>
</dbReference>
<dbReference type="InterPro" id="IPR050327">
    <property type="entry name" value="Proton-linked_MCT"/>
</dbReference>
<feature type="transmembrane region" description="Helical" evidence="4">
    <location>
        <begin position="326"/>
        <end position="347"/>
    </location>
</feature>
<dbReference type="GO" id="GO:0022857">
    <property type="term" value="F:transmembrane transporter activity"/>
    <property type="evidence" value="ECO:0007669"/>
    <property type="project" value="InterPro"/>
</dbReference>
<feature type="transmembrane region" description="Helical" evidence="4">
    <location>
        <begin position="247"/>
        <end position="267"/>
    </location>
</feature>
<dbReference type="Proteomes" id="UP000184330">
    <property type="component" value="Unassembled WGS sequence"/>
</dbReference>
<name>A0A1L7WDH4_9HELO</name>
<reference evidence="5 6" key="1">
    <citation type="submission" date="2016-03" db="EMBL/GenBank/DDBJ databases">
        <authorList>
            <person name="Ploux O."/>
        </authorList>
    </citation>
    <scope>NUCLEOTIDE SEQUENCE [LARGE SCALE GENOMIC DNA]</scope>
    <source>
        <strain evidence="5 6">UAMH 11012</strain>
    </source>
</reference>
<dbReference type="InterPro" id="IPR011701">
    <property type="entry name" value="MFS"/>
</dbReference>
<gene>
    <name evidence="5" type="ORF">PAC_00701</name>
</gene>
<feature type="transmembrane region" description="Helical" evidence="4">
    <location>
        <begin position="184"/>
        <end position="209"/>
    </location>
</feature>
<feature type="transmembrane region" description="Helical" evidence="4">
    <location>
        <begin position="380"/>
        <end position="398"/>
    </location>
</feature>
<feature type="compositionally biased region" description="Basic and acidic residues" evidence="3">
    <location>
        <begin position="16"/>
        <end position="25"/>
    </location>
</feature>
<sequence>MHDNSIVYENPKQRPRSLDTEKGQHLTENSKIISESGISTPRSGREDESIELSFFEASKGNNGILRRLTRRSNEGKEIDTSPPPDGGVRAWATVVLCHMALFTTFGFVQSYGVLQTHYVSALGLPASTVSWIGSLSACLMMVMATFSGRLTDAGYFHQTLAVGTFLQLLGYFTTAVAMTYWQLLLSHGVCIGLGGGLVFCPCMSIVGTYFSKYRSLALAICSIGNSVGGLVFAAILQNMIPAVGFPWAMRTCAFLVMASMVPANLILKPRVLKSQDAPLVELKAFTELTYCLFALGMFFTFLGMWVPVFYLGTFGRDIIHMSSKNASSLLLLINGVGIAGRVLPALAAHRFGPLNLMIPLTLLSGVILFCWAAVKDYQGILVFDVIYGFIMAAGQGMFPPSLGSLTTDVSRMGVRMGMVFSICGLALLVGQPLGGVLVTAGGGSYLYTQIYSGTAMTLGSIFMMGARISSKGWKVWAKV</sequence>
<organism evidence="5 6">
    <name type="scientific">Phialocephala subalpina</name>
    <dbReference type="NCBI Taxonomy" id="576137"/>
    <lineage>
        <taxon>Eukaryota</taxon>
        <taxon>Fungi</taxon>
        <taxon>Dikarya</taxon>
        <taxon>Ascomycota</taxon>
        <taxon>Pezizomycotina</taxon>
        <taxon>Leotiomycetes</taxon>
        <taxon>Helotiales</taxon>
        <taxon>Mollisiaceae</taxon>
        <taxon>Phialocephala</taxon>
        <taxon>Phialocephala fortinii species complex</taxon>
    </lineage>
</organism>
<feature type="transmembrane region" description="Helical" evidence="4">
    <location>
        <begin position="288"/>
        <end position="306"/>
    </location>
</feature>
<comment type="subcellular location">
    <subcellularLocation>
        <location evidence="1">Membrane</location>
        <topology evidence="1">Multi-pass membrane protein</topology>
    </subcellularLocation>
</comment>
<feature type="transmembrane region" description="Helical" evidence="4">
    <location>
        <begin position="354"/>
        <end position="374"/>
    </location>
</feature>
<keyword evidence="4" id="KW-1133">Transmembrane helix</keyword>
<feature type="transmembrane region" description="Helical" evidence="4">
    <location>
        <begin position="128"/>
        <end position="147"/>
    </location>
</feature>
<dbReference type="Pfam" id="PF07690">
    <property type="entry name" value="MFS_1"/>
    <property type="match status" value="1"/>
</dbReference>
<evidence type="ECO:0000256" key="3">
    <source>
        <dbReference type="SAM" id="MobiDB-lite"/>
    </source>
</evidence>
<feature type="transmembrane region" description="Helical" evidence="4">
    <location>
        <begin position="159"/>
        <end position="178"/>
    </location>
</feature>
<evidence type="ECO:0000256" key="4">
    <source>
        <dbReference type="SAM" id="Phobius"/>
    </source>
</evidence>
<feature type="transmembrane region" description="Helical" evidence="4">
    <location>
        <begin position="446"/>
        <end position="466"/>
    </location>
</feature>
<dbReference type="InterPro" id="IPR036259">
    <property type="entry name" value="MFS_trans_sf"/>
</dbReference>
<keyword evidence="6" id="KW-1185">Reference proteome</keyword>
<dbReference type="PANTHER" id="PTHR11360">
    <property type="entry name" value="MONOCARBOXYLATE TRANSPORTER"/>
    <property type="match status" value="1"/>
</dbReference>
<evidence type="ECO:0000313" key="5">
    <source>
        <dbReference type="EMBL" id="CZR50827.1"/>
    </source>
</evidence>
<proteinExistence type="inferred from homology"/>
<evidence type="ECO:0000256" key="2">
    <source>
        <dbReference type="ARBA" id="ARBA00006727"/>
    </source>
</evidence>
<dbReference type="AlphaFoldDB" id="A0A1L7WDH4"/>
<accession>A0A1L7WDH4</accession>
<protein>
    <submittedName>
        <fullName evidence="5">Related to MFS monocarboxylate transporter</fullName>
    </submittedName>
</protein>
<comment type="similarity">
    <text evidence="2">Belongs to the major facilitator superfamily. Monocarboxylate porter (TC 2.A.1.13) family.</text>
</comment>
<dbReference type="SUPFAM" id="SSF103473">
    <property type="entry name" value="MFS general substrate transporter"/>
    <property type="match status" value="1"/>
</dbReference>
<dbReference type="Gene3D" id="1.20.1250.20">
    <property type="entry name" value="MFS general substrate transporter like domains"/>
    <property type="match status" value="2"/>
</dbReference>
<keyword evidence="4" id="KW-0472">Membrane</keyword>
<dbReference type="OrthoDB" id="6499973at2759"/>
<evidence type="ECO:0000313" key="6">
    <source>
        <dbReference type="Proteomes" id="UP000184330"/>
    </source>
</evidence>